<evidence type="ECO:0000256" key="2">
    <source>
        <dbReference type="ARBA" id="ARBA00001966"/>
    </source>
</evidence>
<evidence type="ECO:0000256" key="11">
    <source>
        <dbReference type="ARBA" id="ARBA00023014"/>
    </source>
</evidence>
<dbReference type="HOGENOM" id="CLU_046107_0_0_0"/>
<evidence type="ECO:0000259" key="16">
    <source>
        <dbReference type="Pfam" id="PF14720"/>
    </source>
</evidence>
<feature type="binding site" evidence="13">
    <location>
        <position position="299"/>
    </location>
    <ligand>
        <name>[3Fe-4S] cluster</name>
        <dbReference type="ChEBI" id="CHEBI:21137"/>
    </ligand>
</feature>
<gene>
    <name evidence="17" type="ordered locus">Rcas_3148</name>
</gene>
<dbReference type="InterPro" id="IPR001821">
    <property type="entry name" value="NiFe_hydrogenase_ssu"/>
</dbReference>
<dbReference type="InterPro" id="IPR027394">
    <property type="entry name" value="Cytochrome-c3_hydrogenase_C"/>
</dbReference>
<evidence type="ECO:0000256" key="9">
    <source>
        <dbReference type="ARBA" id="ARBA00023002"/>
    </source>
</evidence>
<dbReference type="eggNOG" id="COG1740">
    <property type="taxonomic scope" value="Bacteria"/>
</dbReference>
<dbReference type="PANTHER" id="PTHR30013:SF7">
    <property type="entry name" value="HYDROGENASE-2 SMALL CHAIN"/>
    <property type="match status" value="1"/>
</dbReference>
<dbReference type="Proteomes" id="UP000000263">
    <property type="component" value="Chromosome"/>
</dbReference>
<dbReference type="InterPro" id="IPR019546">
    <property type="entry name" value="TAT_signal_bac_arc"/>
</dbReference>
<dbReference type="GO" id="GO:0033748">
    <property type="term" value="F:hydrogenase (acceptor) activity"/>
    <property type="evidence" value="ECO:0007669"/>
    <property type="project" value="UniProtKB-EC"/>
</dbReference>
<keyword evidence="8" id="KW-0732">Signal</keyword>
<dbReference type="Gene3D" id="3.40.50.700">
    <property type="entry name" value="NADH:ubiquinone oxidoreductase-like, 20kDa subunit"/>
    <property type="match status" value="1"/>
</dbReference>
<dbReference type="Gene3D" id="4.10.480.10">
    <property type="entry name" value="Cytochrome-c3 hydrogenase, C-terminal domain"/>
    <property type="match status" value="1"/>
</dbReference>
<dbReference type="InterPro" id="IPR006311">
    <property type="entry name" value="TAT_signal"/>
</dbReference>
<dbReference type="AlphaFoldDB" id="A7NNQ8"/>
<dbReference type="PROSITE" id="PS51318">
    <property type="entry name" value="TAT"/>
    <property type="match status" value="1"/>
</dbReference>
<feature type="domain" description="NADH:ubiquinone oxidoreductase-like 20kDa subunit" evidence="15">
    <location>
        <begin position="63"/>
        <end position="209"/>
    </location>
</feature>
<keyword evidence="18" id="KW-1185">Reference proteome</keyword>
<comment type="similarity">
    <text evidence="4">Belongs to the [NiFe]/[NiFeSe] hydrogenase small subunit family.</text>
</comment>
<feature type="binding site" evidence="13">
    <location>
        <position position="277"/>
    </location>
    <ligand>
        <name>[3Fe-4S] cluster</name>
        <dbReference type="ChEBI" id="CHEBI:21137"/>
    </ligand>
</feature>
<feature type="compositionally biased region" description="Basic and acidic residues" evidence="14">
    <location>
        <begin position="385"/>
        <end position="395"/>
    </location>
</feature>
<protein>
    <submittedName>
        <fullName evidence="17">Hydrogenase (NiFe) small subunit HydA</fullName>
        <ecNumber evidence="17">1.12.99.6</ecNumber>
    </submittedName>
</protein>
<dbReference type="GO" id="GO:0044569">
    <property type="term" value="C:[Ni-Fe] hydrogenase complex"/>
    <property type="evidence" value="ECO:0007669"/>
    <property type="project" value="TreeGrafter"/>
</dbReference>
<evidence type="ECO:0000256" key="8">
    <source>
        <dbReference type="ARBA" id="ARBA00022729"/>
    </source>
</evidence>
<feature type="binding site" evidence="13">
    <location>
        <position position="262"/>
    </location>
    <ligand>
        <name>[4Fe-4S] cluster</name>
        <dbReference type="ChEBI" id="CHEBI:49883"/>
        <label>2</label>
    </ligand>
</feature>
<dbReference type="GO" id="GO:0051538">
    <property type="term" value="F:3 iron, 4 sulfur cluster binding"/>
    <property type="evidence" value="ECO:0007669"/>
    <property type="project" value="UniProtKB-KW"/>
</dbReference>
<evidence type="ECO:0000256" key="1">
    <source>
        <dbReference type="ARBA" id="ARBA00001927"/>
    </source>
</evidence>
<dbReference type="InterPro" id="IPR006137">
    <property type="entry name" value="NADH_UbQ_OxRdtase-like_20kDa"/>
</dbReference>
<evidence type="ECO:0000256" key="7">
    <source>
        <dbReference type="ARBA" id="ARBA00022723"/>
    </source>
</evidence>
<dbReference type="SUPFAM" id="SSF56770">
    <property type="entry name" value="HydA/Nqo6-like"/>
    <property type="match status" value="1"/>
</dbReference>
<dbReference type="GO" id="GO:0009061">
    <property type="term" value="P:anaerobic respiration"/>
    <property type="evidence" value="ECO:0007669"/>
    <property type="project" value="TreeGrafter"/>
</dbReference>
<feature type="binding site" evidence="13">
    <location>
        <position position="237"/>
    </location>
    <ligand>
        <name>[4Fe-4S] cluster</name>
        <dbReference type="ChEBI" id="CHEBI:49883"/>
        <label>2</label>
    </ligand>
</feature>
<dbReference type="GO" id="GO:0009375">
    <property type="term" value="C:ferredoxin hydrogenase complex"/>
    <property type="evidence" value="ECO:0007669"/>
    <property type="project" value="InterPro"/>
</dbReference>
<feature type="domain" description="Cytochrome-c3 hydrogenase C-terminal" evidence="16">
    <location>
        <begin position="229"/>
        <end position="312"/>
    </location>
</feature>
<dbReference type="PRINTS" id="PR00614">
    <property type="entry name" value="NIHGNASESMLL"/>
</dbReference>
<dbReference type="GO" id="GO:0009055">
    <property type="term" value="F:electron transfer activity"/>
    <property type="evidence" value="ECO:0007669"/>
    <property type="project" value="TreeGrafter"/>
</dbReference>
<feature type="region of interest" description="Disordered" evidence="14">
    <location>
        <begin position="382"/>
        <end position="417"/>
    </location>
</feature>
<feature type="binding site" evidence="13">
    <location>
        <position position="196"/>
    </location>
    <ligand>
        <name>[4Fe-4S] cluster</name>
        <dbReference type="ChEBI" id="CHEBI:49883"/>
        <label>1</label>
    </ligand>
</feature>
<dbReference type="Pfam" id="PF14720">
    <property type="entry name" value="NiFe_hyd_SSU_C"/>
    <property type="match status" value="1"/>
</dbReference>
<reference evidence="17 18" key="1">
    <citation type="submission" date="2007-08" db="EMBL/GenBank/DDBJ databases">
        <title>Complete sequence of Roseiflexus castenholzii DSM 13941.</title>
        <authorList>
            <consortium name="US DOE Joint Genome Institute"/>
            <person name="Copeland A."/>
            <person name="Lucas S."/>
            <person name="Lapidus A."/>
            <person name="Barry K."/>
            <person name="Glavina del Rio T."/>
            <person name="Dalin E."/>
            <person name="Tice H."/>
            <person name="Pitluck S."/>
            <person name="Thompson L.S."/>
            <person name="Brettin T."/>
            <person name="Bruce D."/>
            <person name="Detter J.C."/>
            <person name="Han C."/>
            <person name="Tapia R."/>
            <person name="Schmutz J."/>
            <person name="Larimer F."/>
            <person name="Land M."/>
            <person name="Hauser L."/>
            <person name="Kyrpides N."/>
            <person name="Mikhailova N."/>
            <person name="Bryant D.A."/>
            <person name="Hanada S."/>
            <person name="Tsukatani Y."/>
            <person name="Richardson P."/>
        </authorList>
    </citation>
    <scope>NUCLEOTIDE SEQUENCE [LARGE SCALE GENOMIC DNA]</scope>
    <source>
        <strain evidence="18">DSM 13941 / HLO8</strain>
    </source>
</reference>
<evidence type="ECO:0000313" key="17">
    <source>
        <dbReference type="EMBL" id="ABU59202.1"/>
    </source>
</evidence>
<comment type="cofactor">
    <cofactor evidence="2">
        <name>[4Fe-4S] cluster</name>
        <dbReference type="ChEBI" id="CHEBI:49883"/>
    </cofactor>
</comment>
<dbReference type="EMBL" id="CP000804">
    <property type="protein sequence ID" value="ABU59202.1"/>
    <property type="molecule type" value="Genomic_DNA"/>
</dbReference>
<evidence type="ECO:0000256" key="4">
    <source>
        <dbReference type="ARBA" id="ARBA00006605"/>
    </source>
</evidence>
<dbReference type="InterPro" id="IPR037148">
    <property type="entry name" value="NiFe-Hase_small_C_sf"/>
</dbReference>
<comment type="subcellular location">
    <subcellularLocation>
        <location evidence="3">Cell envelope</location>
    </subcellularLocation>
</comment>
<organism evidence="17 18">
    <name type="scientific">Roseiflexus castenholzii (strain DSM 13941 / HLO8)</name>
    <dbReference type="NCBI Taxonomy" id="383372"/>
    <lineage>
        <taxon>Bacteria</taxon>
        <taxon>Bacillati</taxon>
        <taxon>Chloroflexota</taxon>
        <taxon>Chloroflexia</taxon>
        <taxon>Chloroflexales</taxon>
        <taxon>Roseiflexineae</taxon>
        <taxon>Roseiflexaceae</taxon>
        <taxon>Roseiflexus</taxon>
    </lineage>
</organism>
<accession>A7NNQ8</accession>
<keyword evidence="12 13" id="KW-0003">3Fe-4S</keyword>
<dbReference type="EC" id="1.12.99.6" evidence="17"/>
<comment type="cofactor">
    <cofactor evidence="1">
        <name>[3Fe-4S] cluster</name>
        <dbReference type="ChEBI" id="CHEBI:21137"/>
    </cofactor>
</comment>
<dbReference type="RefSeq" id="WP_012121626.1">
    <property type="nucleotide sequence ID" value="NC_009767.1"/>
</dbReference>
<dbReference type="KEGG" id="rca:Rcas_3148"/>
<feature type="binding site" evidence="13">
    <location>
        <position position="296"/>
    </location>
    <ligand>
        <name>[3Fe-4S] cluster</name>
        <dbReference type="ChEBI" id="CHEBI:21137"/>
    </ligand>
</feature>
<keyword evidence="9 17" id="KW-0560">Oxidoreductase</keyword>
<dbReference type="GO" id="GO:0046872">
    <property type="term" value="F:metal ion binding"/>
    <property type="evidence" value="ECO:0007669"/>
    <property type="project" value="UniProtKB-KW"/>
</dbReference>
<dbReference type="NCBIfam" id="TIGR00391">
    <property type="entry name" value="hydA"/>
    <property type="match status" value="1"/>
</dbReference>
<feature type="binding site" evidence="13">
    <location>
        <position position="234"/>
    </location>
    <ligand>
        <name>[4Fe-4S] cluster</name>
        <dbReference type="ChEBI" id="CHEBI:49883"/>
        <label>2</label>
    </ligand>
</feature>
<evidence type="ECO:0000256" key="12">
    <source>
        <dbReference type="ARBA" id="ARBA00023291"/>
    </source>
</evidence>
<dbReference type="Pfam" id="PF01058">
    <property type="entry name" value="Oxidored_q6"/>
    <property type="match status" value="1"/>
</dbReference>
<dbReference type="PANTHER" id="PTHR30013">
    <property type="entry name" value="NIFE / NIFESE HYDROGENASE SMALL SUBUNIT FAMILY MEMBER"/>
    <property type="match status" value="1"/>
</dbReference>
<proteinExistence type="inferred from homology"/>
<dbReference type="InterPro" id="IPR037024">
    <property type="entry name" value="NiFe_Hase_small_N_sf"/>
</dbReference>
<evidence type="ECO:0000256" key="5">
    <source>
        <dbReference type="ARBA" id="ARBA00011771"/>
    </source>
</evidence>
<dbReference type="GO" id="GO:0051539">
    <property type="term" value="F:4 iron, 4 sulfur cluster binding"/>
    <property type="evidence" value="ECO:0007669"/>
    <property type="project" value="UniProtKB-KW"/>
</dbReference>
<evidence type="ECO:0000256" key="6">
    <source>
        <dbReference type="ARBA" id="ARBA00022485"/>
    </source>
</evidence>
<feature type="binding site" evidence="13">
    <location>
        <position position="161"/>
    </location>
    <ligand>
        <name>[4Fe-4S] cluster</name>
        <dbReference type="ChEBI" id="CHEBI:49883"/>
        <label>1</label>
    </ligand>
</feature>
<name>A7NNQ8_ROSCS</name>
<keyword evidence="6 13" id="KW-0004">4Fe-4S</keyword>
<comment type="subunit">
    <text evidence="5">Heterodimer of a large and a small subunit.</text>
</comment>
<sequence>MPARPLPLEERLAARGVSRRQFLKFCAAMSAALALPSTFTPRIARALNTAERLPVVWLEFQDCAGNTESFLRAESPGVADIVLEQISLEYHETIMAPAGHRAEHSLDAVVENYPGQYIAIVEGSIPIANGGVYCTIGGRTALSIAERVCSNALATIAVGACAWDGGWPAASPNPTGAVGVRQAVPGLKNLINLPGCPMNVINLTAVIVHYLTFKQLPATDEQGRPFFAYGQLIHNNCERRGHFDSGRFVERWGDEGHRLGWCLYKMGCKGPQTLSNCPAVGWNGTSYWPIGAGHGCVGCMSPRFWDTMSPFYERLPNVEGFGIEVTADTLGAIAVGAVAAAGVVHGVASAIRASRHPIAAHGGETLVEAAERAVQVVEQIAGPVKAEEKPAEEAGKPMASGDARESVRPDRDGPSAS</sequence>
<dbReference type="PIRSF" id="PIRSF000310">
    <property type="entry name" value="NiFe_hyd_ssu"/>
    <property type="match status" value="1"/>
</dbReference>
<dbReference type="GO" id="GO:0016020">
    <property type="term" value="C:membrane"/>
    <property type="evidence" value="ECO:0007669"/>
    <property type="project" value="TreeGrafter"/>
</dbReference>
<keyword evidence="11 13" id="KW-0411">Iron-sulfur</keyword>
<evidence type="ECO:0000256" key="13">
    <source>
        <dbReference type="PIRSR" id="PIRSR000310-1"/>
    </source>
</evidence>
<evidence type="ECO:0000256" key="14">
    <source>
        <dbReference type="SAM" id="MobiDB-lite"/>
    </source>
</evidence>
<feature type="binding site" evidence="13">
    <location>
        <position position="268"/>
    </location>
    <ligand>
        <name>[4Fe-4S] cluster</name>
        <dbReference type="ChEBI" id="CHEBI:49883"/>
        <label>2</label>
    </ligand>
</feature>
<dbReference type="GO" id="GO:0030313">
    <property type="term" value="C:cell envelope"/>
    <property type="evidence" value="ECO:0007669"/>
    <property type="project" value="UniProtKB-SubCell"/>
</dbReference>
<dbReference type="GO" id="GO:0008901">
    <property type="term" value="F:ferredoxin hydrogenase activity"/>
    <property type="evidence" value="ECO:0007669"/>
    <property type="project" value="InterPro"/>
</dbReference>
<evidence type="ECO:0000256" key="3">
    <source>
        <dbReference type="ARBA" id="ARBA00004196"/>
    </source>
</evidence>
<evidence type="ECO:0000313" key="18">
    <source>
        <dbReference type="Proteomes" id="UP000000263"/>
    </source>
</evidence>
<evidence type="ECO:0000259" key="15">
    <source>
        <dbReference type="Pfam" id="PF01058"/>
    </source>
</evidence>
<evidence type="ECO:0000256" key="10">
    <source>
        <dbReference type="ARBA" id="ARBA00023004"/>
    </source>
</evidence>
<dbReference type="STRING" id="383372.Rcas_3148"/>
<feature type="compositionally biased region" description="Basic and acidic residues" evidence="14">
    <location>
        <begin position="402"/>
        <end position="417"/>
    </location>
</feature>
<keyword evidence="10 13" id="KW-0408">Iron</keyword>
<keyword evidence="7 13" id="KW-0479">Metal-binding</keyword>
<dbReference type="NCBIfam" id="TIGR01409">
    <property type="entry name" value="TAT_signal_seq"/>
    <property type="match status" value="1"/>
</dbReference>
<feature type="binding site" evidence="13">
    <location>
        <position position="63"/>
    </location>
    <ligand>
        <name>[4Fe-4S] cluster</name>
        <dbReference type="ChEBI" id="CHEBI:49883"/>
        <label>1</label>
    </ligand>
</feature>